<proteinExistence type="inferred from homology"/>
<organism evidence="9 10">
    <name type="scientific">Cyphellophora europaea (strain CBS 101466)</name>
    <name type="common">Phialophora europaea</name>
    <dbReference type="NCBI Taxonomy" id="1220924"/>
    <lineage>
        <taxon>Eukaryota</taxon>
        <taxon>Fungi</taxon>
        <taxon>Dikarya</taxon>
        <taxon>Ascomycota</taxon>
        <taxon>Pezizomycotina</taxon>
        <taxon>Eurotiomycetes</taxon>
        <taxon>Chaetothyriomycetidae</taxon>
        <taxon>Chaetothyriales</taxon>
        <taxon>Cyphellophoraceae</taxon>
        <taxon>Cyphellophora</taxon>
    </lineage>
</organism>
<dbReference type="Gene3D" id="1.20.1250.20">
    <property type="entry name" value="MFS general substrate transporter like domains"/>
    <property type="match status" value="1"/>
</dbReference>
<dbReference type="PANTHER" id="PTHR48022:SF10">
    <property type="entry name" value="MAJOR FACILITATOR SUPERFAMILY (MFS) PROFILE DOMAIN-CONTAINING PROTEIN"/>
    <property type="match status" value="1"/>
</dbReference>
<dbReference type="Pfam" id="PF00083">
    <property type="entry name" value="Sugar_tr"/>
    <property type="match status" value="1"/>
</dbReference>
<evidence type="ECO:0000256" key="4">
    <source>
        <dbReference type="ARBA" id="ARBA00022692"/>
    </source>
</evidence>
<dbReference type="OrthoDB" id="6133115at2759"/>
<keyword evidence="5 7" id="KW-1133">Transmembrane helix</keyword>
<keyword evidence="4 7" id="KW-0812">Transmembrane</keyword>
<dbReference type="InterPro" id="IPR005829">
    <property type="entry name" value="Sugar_transporter_CS"/>
</dbReference>
<feature type="transmembrane region" description="Helical" evidence="7">
    <location>
        <begin position="342"/>
        <end position="365"/>
    </location>
</feature>
<reference evidence="9 10" key="1">
    <citation type="submission" date="2013-03" db="EMBL/GenBank/DDBJ databases">
        <title>The Genome Sequence of Phialophora europaea CBS 101466.</title>
        <authorList>
            <consortium name="The Broad Institute Genomics Platform"/>
            <person name="Cuomo C."/>
            <person name="de Hoog S."/>
            <person name="Gorbushina A."/>
            <person name="Walker B."/>
            <person name="Young S.K."/>
            <person name="Zeng Q."/>
            <person name="Gargeya S."/>
            <person name="Fitzgerald M."/>
            <person name="Haas B."/>
            <person name="Abouelleil A."/>
            <person name="Allen A.W."/>
            <person name="Alvarado L."/>
            <person name="Arachchi H.M."/>
            <person name="Berlin A.M."/>
            <person name="Chapman S.B."/>
            <person name="Gainer-Dewar J."/>
            <person name="Goldberg J."/>
            <person name="Griggs A."/>
            <person name="Gujja S."/>
            <person name="Hansen M."/>
            <person name="Howarth C."/>
            <person name="Imamovic A."/>
            <person name="Ireland A."/>
            <person name="Larimer J."/>
            <person name="McCowan C."/>
            <person name="Murphy C."/>
            <person name="Pearson M."/>
            <person name="Poon T.W."/>
            <person name="Priest M."/>
            <person name="Roberts A."/>
            <person name="Saif S."/>
            <person name="Shea T."/>
            <person name="Sisk P."/>
            <person name="Sykes S."/>
            <person name="Wortman J."/>
            <person name="Nusbaum C."/>
            <person name="Birren B."/>
        </authorList>
    </citation>
    <scope>NUCLEOTIDE SEQUENCE [LARGE SCALE GENOMIC DNA]</scope>
    <source>
        <strain evidence="9 10">CBS 101466</strain>
    </source>
</reference>
<dbReference type="SUPFAM" id="SSF103473">
    <property type="entry name" value="MFS general substrate transporter"/>
    <property type="match status" value="1"/>
</dbReference>
<feature type="transmembrane region" description="Helical" evidence="7">
    <location>
        <begin position="20"/>
        <end position="36"/>
    </location>
</feature>
<dbReference type="InterPro" id="IPR050360">
    <property type="entry name" value="MFS_Sugar_Transporters"/>
</dbReference>
<dbReference type="RefSeq" id="XP_008715612.1">
    <property type="nucleotide sequence ID" value="XM_008717390.1"/>
</dbReference>
<dbReference type="GO" id="GO:0005351">
    <property type="term" value="F:carbohydrate:proton symporter activity"/>
    <property type="evidence" value="ECO:0007669"/>
    <property type="project" value="TreeGrafter"/>
</dbReference>
<dbReference type="PRINTS" id="PR00171">
    <property type="entry name" value="SUGRTRNSPORT"/>
</dbReference>
<sequence length="523" mass="57429">MGDSSYMKAQFQAIGAEKRVVAICFFIALSQFQYGYDSAAVAGFQSMPGFLIVFGYSDPENPIGYNISTRVQTLVQSLIQLGSLVACIIIFGYGQFFHGRIGLWIAGLASIVSVGIMVGSKHLAALYVGRFLLGFSNGFYTTYSAIYMGEASPSYLRGPIVGMIMFQVSFGALIGILVDNYMQTNLTPLSYQVPLAVTAVIPVVVSIGLIFLPESPRHYIMKGNESKAATAITKLRGITDTTRIQEDIRIMKEAWIAETEERTTTSFLDAFRGANLRRTLLSTAASVGQTASGITFIAAFSVYFYVQANIGQPFVWVMVGLTIALTGNMLSFLAIRFVPRRTLLLNSSTINSMLMFGMAIVYTVASPASPAAGKALVALSIIFTWVYGVAQGPVLWAMQAEVPSQKLRSQTVGLAQGINFIFAWLLTYCTPYFINPEALNWGPKYCYIWGGSNLILAVFVFFFIPETKGRSLEQLDELFENRVATRKFAAYVTNLQQPDTDESVVKSGVEVTHVEHRRSEDKV</sequence>
<evidence type="ECO:0000313" key="10">
    <source>
        <dbReference type="Proteomes" id="UP000030752"/>
    </source>
</evidence>
<feature type="transmembrane region" description="Helical" evidence="7">
    <location>
        <begin position="101"/>
        <end position="118"/>
    </location>
</feature>
<evidence type="ECO:0000256" key="6">
    <source>
        <dbReference type="ARBA" id="ARBA00023136"/>
    </source>
</evidence>
<keyword evidence="6 7" id="KW-0472">Membrane</keyword>
<dbReference type="eggNOG" id="KOG0254">
    <property type="taxonomic scope" value="Eukaryota"/>
</dbReference>
<dbReference type="EMBL" id="KB822719">
    <property type="protein sequence ID" value="ETN41103.1"/>
    <property type="molecule type" value="Genomic_DNA"/>
</dbReference>
<dbReference type="HOGENOM" id="CLU_001265_30_1_1"/>
<feature type="transmembrane region" description="Helical" evidence="7">
    <location>
        <begin position="280"/>
        <end position="308"/>
    </location>
</feature>
<dbReference type="GeneID" id="19970377"/>
<dbReference type="GO" id="GO:0016020">
    <property type="term" value="C:membrane"/>
    <property type="evidence" value="ECO:0007669"/>
    <property type="project" value="UniProtKB-SubCell"/>
</dbReference>
<feature type="transmembrane region" description="Helical" evidence="7">
    <location>
        <begin position="446"/>
        <end position="464"/>
    </location>
</feature>
<gene>
    <name evidence="9" type="ORF">HMPREF1541_03038</name>
</gene>
<accession>W2RZA1</accession>
<dbReference type="InParanoid" id="W2RZA1"/>
<name>W2RZA1_CYPE1</name>
<evidence type="ECO:0000256" key="7">
    <source>
        <dbReference type="SAM" id="Phobius"/>
    </source>
</evidence>
<evidence type="ECO:0000259" key="8">
    <source>
        <dbReference type="PROSITE" id="PS50850"/>
    </source>
</evidence>
<evidence type="ECO:0000256" key="2">
    <source>
        <dbReference type="ARBA" id="ARBA00010992"/>
    </source>
</evidence>
<keyword evidence="3" id="KW-0813">Transport</keyword>
<feature type="transmembrane region" description="Helical" evidence="7">
    <location>
        <begin position="411"/>
        <end position="434"/>
    </location>
</feature>
<dbReference type="InterPro" id="IPR003663">
    <property type="entry name" value="Sugar/inositol_transpt"/>
</dbReference>
<feature type="transmembrane region" description="Helical" evidence="7">
    <location>
        <begin position="74"/>
        <end position="94"/>
    </location>
</feature>
<dbReference type="InterPro" id="IPR020846">
    <property type="entry name" value="MFS_dom"/>
</dbReference>
<comment type="similarity">
    <text evidence="2">Belongs to the major facilitator superfamily. Sugar transporter (TC 2.A.1.1) family.</text>
</comment>
<dbReference type="PROSITE" id="PS50850">
    <property type="entry name" value="MFS"/>
    <property type="match status" value="1"/>
</dbReference>
<dbReference type="PANTHER" id="PTHR48022">
    <property type="entry name" value="PLASTIDIC GLUCOSE TRANSPORTER 4"/>
    <property type="match status" value="1"/>
</dbReference>
<evidence type="ECO:0000256" key="1">
    <source>
        <dbReference type="ARBA" id="ARBA00004141"/>
    </source>
</evidence>
<feature type="domain" description="Major facilitator superfamily (MFS) profile" evidence="8">
    <location>
        <begin position="23"/>
        <end position="468"/>
    </location>
</feature>
<feature type="transmembrane region" description="Helical" evidence="7">
    <location>
        <begin position="124"/>
        <end position="143"/>
    </location>
</feature>
<evidence type="ECO:0000256" key="5">
    <source>
        <dbReference type="ARBA" id="ARBA00022989"/>
    </source>
</evidence>
<dbReference type="FunFam" id="1.20.1250.20:FF:000078">
    <property type="entry name" value="MFS maltose transporter, putative"/>
    <property type="match status" value="1"/>
</dbReference>
<dbReference type="AlphaFoldDB" id="W2RZA1"/>
<dbReference type="Proteomes" id="UP000030752">
    <property type="component" value="Unassembled WGS sequence"/>
</dbReference>
<feature type="transmembrane region" description="Helical" evidence="7">
    <location>
        <begin position="314"/>
        <end position="335"/>
    </location>
</feature>
<dbReference type="PROSITE" id="PS00217">
    <property type="entry name" value="SUGAR_TRANSPORT_2"/>
    <property type="match status" value="1"/>
</dbReference>
<dbReference type="VEuPathDB" id="FungiDB:HMPREF1541_03038"/>
<feature type="transmembrane region" description="Helical" evidence="7">
    <location>
        <begin position="371"/>
        <end position="390"/>
    </location>
</feature>
<feature type="transmembrane region" description="Helical" evidence="7">
    <location>
        <begin position="189"/>
        <end position="212"/>
    </location>
</feature>
<comment type="subcellular location">
    <subcellularLocation>
        <location evidence="1">Membrane</location>
        <topology evidence="1">Multi-pass membrane protein</topology>
    </subcellularLocation>
</comment>
<evidence type="ECO:0000313" key="9">
    <source>
        <dbReference type="EMBL" id="ETN41103.1"/>
    </source>
</evidence>
<evidence type="ECO:0000256" key="3">
    <source>
        <dbReference type="ARBA" id="ARBA00022448"/>
    </source>
</evidence>
<feature type="transmembrane region" description="Helical" evidence="7">
    <location>
        <begin position="155"/>
        <end position="177"/>
    </location>
</feature>
<keyword evidence="10" id="KW-1185">Reference proteome</keyword>
<protein>
    <recommendedName>
        <fullName evidence="8">Major facilitator superfamily (MFS) profile domain-containing protein</fullName>
    </recommendedName>
</protein>
<dbReference type="InterPro" id="IPR005828">
    <property type="entry name" value="MFS_sugar_transport-like"/>
</dbReference>
<dbReference type="InterPro" id="IPR036259">
    <property type="entry name" value="MFS_trans_sf"/>
</dbReference>